<sequence>MTWMPHVNLTGVDYFGGDISPSLVAHNTDLFGDDARFAGKFQVFDITCMIPPKMDMIHTRDVFLHISSDLSLRALKNFERSGSGYVAISHWPDASGDTNEYHPTRSEKAYPEAFHVKSSEAQVIGSHKYNLELPPYCLPPPLYSTQNLFAVNGSSVMGVWKLPALGRGTRPQCTKQTVASPAQLVDSYEVSVCRGQTCTPSFSSDLFADYLQSPKLLGGPLQSCCTICGDATTSACSNSRNEEQIFLSHVLPFVTYTMPDHPVFLEMGGYDGWHETNTHFLEQCLGWKGILIEANPRMFKRLQQLRPGTLNIHSAICREAGHVKFAGNHPGAHIETETDDSGYTVAPCRPLREFLSSLNASHIDFFSLDVEGFELQVAESVDWSQFSAAFLVVEELSKHQQKNEQVRELLTQRAGMEILAQQCWKPTACDAYFVNPHFVNVAAAQKHLASVPLPKGFRPPDQCRPKQ</sequence>
<evidence type="ECO:0000259" key="1">
    <source>
        <dbReference type="Pfam" id="PF05050"/>
    </source>
</evidence>
<dbReference type="AlphaFoldDB" id="A0A813C2M8"/>
<name>A0A813C2M8_9DINO</name>
<dbReference type="SUPFAM" id="SSF53335">
    <property type="entry name" value="S-adenosyl-L-methionine-dependent methyltransferases"/>
    <property type="match status" value="1"/>
</dbReference>
<gene>
    <name evidence="2" type="ORF">SNEC2469_LOCUS33229</name>
</gene>
<dbReference type="GO" id="GO:0005886">
    <property type="term" value="C:plasma membrane"/>
    <property type="evidence" value="ECO:0007669"/>
    <property type="project" value="TreeGrafter"/>
</dbReference>
<accession>A0A813C2M8</accession>
<comment type="caution">
    <text evidence="2">The sequence shown here is derived from an EMBL/GenBank/DDBJ whole genome shotgun (WGS) entry which is preliminary data.</text>
</comment>
<dbReference type="InterPro" id="IPR006342">
    <property type="entry name" value="FkbM_mtfrase"/>
</dbReference>
<dbReference type="GO" id="GO:0005794">
    <property type="term" value="C:Golgi apparatus"/>
    <property type="evidence" value="ECO:0007669"/>
    <property type="project" value="TreeGrafter"/>
</dbReference>
<dbReference type="PANTHER" id="PTHR34009:SF2">
    <property type="entry name" value="PROTEIN STAR"/>
    <property type="match status" value="1"/>
</dbReference>
<dbReference type="OrthoDB" id="2154188at2759"/>
<dbReference type="Pfam" id="PF05050">
    <property type="entry name" value="Methyltransf_21"/>
    <property type="match status" value="1"/>
</dbReference>
<evidence type="ECO:0000313" key="2">
    <source>
        <dbReference type="EMBL" id="CAE7938641.1"/>
    </source>
</evidence>
<keyword evidence="3" id="KW-1185">Reference proteome</keyword>
<dbReference type="GO" id="GO:0005789">
    <property type="term" value="C:endoplasmic reticulum membrane"/>
    <property type="evidence" value="ECO:0007669"/>
    <property type="project" value="TreeGrafter"/>
</dbReference>
<reference evidence="2" key="1">
    <citation type="submission" date="2021-02" db="EMBL/GenBank/DDBJ databases">
        <authorList>
            <person name="Dougan E. K."/>
            <person name="Rhodes N."/>
            <person name="Thang M."/>
            <person name="Chan C."/>
        </authorList>
    </citation>
    <scope>NUCLEOTIDE SEQUENCE</scope>
</reference>
<dbReference type="InterPro" id="IPR053202">
    <property type="entry name" value="EGF_Rcpt_Signaling_Reg"/>
</dbReference>
<proteinExistence type="predicted"/>
<protein>
    <recommendedName>
        <fullName evidence="1">Methyltransferase FkbM domain-containing protein</fullName>
    </recommendedName>
</protein>
<organism evidence="2 3">
    <name type="scientific">Symbiodinium necroappetens</name>
    <dbReference type="NCBI Taxonomy" id="1628268"/>
    <lineage>
        <taxon>Eukaryota</taxon>
        <taxon>Sar</taxon>
        <taxon>Alveolata</taxon>
        <taxon>Dinophyceae</taxon>
        <taxon>Suessiales</taxon>
        <taxon>Symbiodiniaceae</taxon>
        <taxon>Symbiodinium</taxon>
    </lineage>
</organism>
<dbReference type="GO" id="GO:0031902">
    <property type="term" value="C:late endosome membrane"/>
    <property type="evidence" value="ECO:0007669"/>
    <property type="project" value="TreeGrafter"/>
</dbReference>
<feature type="domain" description="Methyltransferase FkbM" evidence="1">
    <location>
        <begin position="267"/>
        <end position="410"/>
    </location>
</feature>
<dbReference type="Proteomes" id="UP000601435">
    <property type="component" value="Unassembled WGS sequence"/>
</dbReference>
<dbReference type="Gene3D" id="3.40.50.150">
    <property type="entry name" value="Vaccinia Virus protein VP39"/>
    <property type="match status" value="1"/>
</dbReference>
<dbReference type="GO" id="GO:0016197">
    <property type="term" value="P:endosomal transport"/>
    <property type="evidence" value="ECO:0007669"/>
    <property type="project" value="TreeGrafter"/>
</dbReference>
<evidence type="ECO:0000313" key="3">
    <source>
        <dbReference type="Proteomes" id="UP000601435"/>
    </source>
</evidence>
<dbReference type="InterPro" id="IPR029063">
    <property type="entry name" value="SAM-dependent_MTases_sf"/>
</dbReference>
<dbReference type="EMBL" id="CAJNJA010086763">
    <property type="protein sequence ID" value="CAE7938641.1"/>
    <property type="molecule type" value="Genomic_DNA"/>
</dbReference>
<dbReference type="GO" id="GO:0006888">
    <property type="term" value="P:endoplasmic reticulum to Golgi vesicle-mediated transport"/>
    <property type="evidence" value="ECO:0007669"/>
    <property type="project" value="TreeGrafter"/>
</dbReference>
<dbReference type="PANTHER" id="PTHR34009">
    <property type="entry name" value="PROTEIN STAR"/>
    <property type="match status" value="1"/>
</dbReference>